<keyword evidence="2" id="KW-1185">Reference proteome</keyword>
<proteinExistence type="predicted"/>
<reference evidence="1" key="1">
    <citation type="submission" date="2023-08" db="EMBL/GenBank/DDBJ databases">
        <authorList>
            <person name="Audoor S."/>
            <person name="Bilcke G."/>
        </authorList>
    </citation>
    <scope>NUCLEOTIDE SEQUENCE</scope>
</reference>
<accession>A0AAD2FLG1</accession>
<comment type="caution">
    <text evidence="1">The sequence shown here is derived from an EMBL/GenBank/DDBJ whole genome shotgun (WGS) entry which is preliminary data.</text>
</comment>
<dbReference type="Proteomes" id="UP001295423">
    <property type="component" value="Unassembled WGS sequence"/>
</dbReference>
<dbReference type="EMBL" id="CAKOGP040000957">
    <property type="protein sequence ID" value="CAJ1940779.1"/>
    <property type="molecule type" value="Genomic_DNA"/>
</dbReference>
<evidence type="ECO:0000313" key="1">
    <source>
        <dbReference type="EMBL" id="CAJ1940779.1"/>
    </source>
</evidence>
<name>A0AAD2FLG1_9STRA</name>
<dbReference type="AlphaFoldDB" id="A0AAD2FLG1"/>
<evidence type="ECO:0000313" key="2">
    <source>
        <dbReference type="Proteomes" id="UP001295423"/>
    </source>
</evidence>
<gene>
    <name evidence="1" type="ORF">CYCCA115_LOCUS7212</name>
</gene>
<protein>
    <submittedName>
        <fullName evidence="1">Uncharacterized protein</fullName>
    </submittedName>
</protein>
<sequence>MSGSSNPPNKQRTVSSPGGFLLTKVPSKLFAASTPKSQQTKKGTIMITKAKRKLPRKMRPSKGAITIGIDTNLFLPSLTDLDDDSPTRWLRPRCKRTIISGEQNVHLVLPLPISSTVMLPLLLDRNVDPKPSSNVRPSFFT</sequence>
<organism evidence="1 2">
    <name type="scientific">Cylindrotheca closterium</name>
    <dbReference type="NCBI Taxonomy" id="2856"/>
    <lineage>
        <taxon>Eukaryota</taxon>
        <taxon>Sar</taxon>
        <taxon>Stramenopiles</taxon>
        <taxon>Ochrophyta</taxon>
        <taxon>Bacillariophyta</taxon>
        <taxon>Bacillariophyceae</taxon>
        <taxon>Bacillariophycidae</taxon>
        <taxon>Bacillariales</taxon>
        <taxon>Bacillariaceae</taxon>
        <taxon>Cylindrotheca</taxon>
    </lineage>
</organism>